<feature type="region of interest" description="Disordered" evidence="1">
    <location>
        <begin position="147"/>
        <end position="224"/>
    </location>
</feature>
<evidence type="ECO:0000313" key="3">
    <source>
        <dbReference type="Proteomes" id="UP001368270"/>
    </source>
</evidence>
<reference evidence="2 3" key="1">
    <citation type="submission" date="2024-03" db="EMBL/GenBank/DDBJ databases">
        <title>Cognatishimia coralii sp. nov., a marine bacterium isolated from coral surrounding seawater.</title>
        <authorList>
            <person name="Liu X."/>
            <person name="Liu S."/>
            <person name="Sun H."/>
            <person name="Zhang Y."/>
        </authorList>
    </citation>
    <scope>NUCLEOTIDE SEQUENCE [LARGE SCALE GENOMIC DNA]</scope>
    <source>
        <strain evidence="2 3">D5M38</strain>
    </source>
</reference>
<evidence type="ECO:0008006" key="4">
    <source>
        <dbReference type="Google" id="ProtNLM"/>
    </source>
</evidence>
<feature type="compositionally biased region" description="Polar residues" evidence="1">
    <location>
        <begin position="214"/>
        <end position="224"/>
    </location>
</feature>
<organism evidence="2 3">
    <name type="scientific">Cognatishimia coralii</name>
    <dbReference type="NCBI Taxonomy" id="3083254"/>
    <lineage>
        <taxon>Bacteria</taxon>
        <taxon>Pseudomonadati</taxon>
        <taxon>Pseudomonadota</taxon>
        <taxon>Alphaproteobacteria</taxon>
        <taxon>Rhodobacterales</taxon>
        <taxon>Paracoccaceae</taxon>
        <taxon>Cognatishimia</taxon>
    </lineage>
</organism>
<gene>
    <name evidence="2" type="ORF">WG622_04035</name>
</gene>
<sequence>MFSAIGQSFMVYEYKVIPAPEKGRKARGVRKPEDKFALAVQESMNEMAQLGWEFLRSETLPNTERTGLTRRTTTERSVLVFRREIAQEPKSSLEATLREVEKPKPVAAPPVVEPTTAEVTEPELPEIAAEPIAARDDAQTVVPMNKPVVADPAPTEDPTPAAPKKLAAVETESFPDPRPVEPPQPESQALYTKDRVKPAKTAKANALPAALRSRASQTQEGKKA</sequence>
<dbReference type="Proteomes" id="UP001368270">
    <property type="component" value="Unassembled WGS sequence"/>
</dbReference>
<name>A0ABU8QDB3_9RHOB</name>
<comment type="caution">
    <text evidence="2">The sequence shown here is derived from an EMBL/GenBank/DDBJ whole genome shotgun (WGS) entry which is preliminary data.</text>
</comment>
<dbReference type="RefSeq" id="WP_339402397.1">
    <property type="nucleotide sequence ID" value="NZ_JBBGAZ010000001.1"/>
</dbReference>
<proteinExistence type="predicted"/>
<feature type="compositionally biased region" description="Low complexity" evidence="1">
    <location>
        <begin position="199"/>
        <end position="211"/>
    </location>
</feature>
<feature type="compositionally biased region" description="Pro residues" evidence="1">
    <location>
        <begin position="176"/>
        <end position="185"/>
    </location>
</feature>
<evidence type="ECO:0000313" key="2">
    <source>
        <dbReference type="EMBL" id="MEJ5217395.1"/>
    </source>
</evidence>
<dbReference type="EMBL" id="JBBGAZ010000001">
    <property type="protein sequence ID" value="MEJ5217395.1"/>
    <property type="molecule type" value="Genomic_DNA"/>
</dbReference>
<protein>
    <recommendedName>
        <fullName evidence="4">DUF4177 domain-containing protein</fullName>
    </recommendedName>
</protein>
<keyword evidence="3" id="KW-1185">Reference proteome</keyword>
<evidence type="ECO:0000256" key="1">
    <source>
        <dbReference type="SAM" id="MobiDB-lite"/>
    </source>
</evidence>
<feature type="region of interest" description="Disordered" evidence="1">
    <location>
        <begin position="92"/>
        <end position="124"/>
    </location>
</feature>
<accession>A0ABU8QDB3</accession>